<evidence type="ECO:0000313" key="2">
    <source>
        <dbReference type="Proteomes" id="UP000813461"/>
    </source>
</evidence>
<comment type="caution">
    <text evidence="1">The sequence shown here is derived from an EMBL/GenBank/DDBJ whole genome shotgun (WGS) entry which is preliminary data.</text>
</comment>
<sequence length="105" mass="12050">MCAFVWLARPWKRGSAAAVLFQPKTAPCKKVGHAGAGRSVSADGQLFEHARTPKFVYPVRIHGVQDFRFFSFWRRRRSVPFDFDLIPENFINRVCRSKSRMSASC</sequence>
<dbReference type="Proteomes" id="UP000813461">
    <property type="component" value="Unassembled WGS sequence"/>
</dbReference>
<keyword evidence="2" id="KW-1185">Reference proteome</keyword>
<gene>
    <name evidence="1" type="ORF">FB567DRAFT_238259</name>
</gene>
<accession>A0A8K0W2F6</accession>
<dbReference type="EMBL" id="JAGMVJ010000003">
    <property type="protein sequence ID" value="KAH7092462.1"/>
    <property type="molecule type" value="Genomic_DNA"/>
</dbReference>
<protein>
    <submittedName>
        <fullName evidence="1">Uncharacterized protein</fullName>
    </submittedName>
</protein>
<name>A0A8K0W2F6_9PLEO</name>
<reference evidence="1" key="1">
    <citation type="journal article" date="2021" name="Nat. Commun.">
        <title>Genetic determinants of endophytism in the Arabidopsis root mycobiome.</title>
        <authorList>
            <person name="Mesny F."/>
            <person name="Miyauchi S."/>
            <person name="Thiergart T."/>
            <person name="Pickel B."/>
            <person name="Atanasova L."/>
            <person name="Karlsson M."/>
            <person name="Huettel B."/>
            <person name="Barry K.W."/>
            <person name="Haridas S."/>
            <person name="Chen C."/>
            <person name="Bauer D."/>
            <person name="Andreopoulos W."/>
            <person name="Pangilinan J."/>
            <person name="LaButti K."/>
            <person name="Riley R."/>
            <person name="Lipzen A."/>
            <person name="Clum A."/>
            <person name="Drula E."/>
            <person name="Henrissat B."/>
            <person name="Kohler A."/>
            <person name="Grigoriev I.V."/>
            <person name="Martin F.M."/>
            <person name="Hacquard S."/>
        </authorList>
    </citation>
    <scope>NUCLEOTIDE SEQUENCE</scope>
    <source>
        <strain evidence="1">MPI-SDFR-AT-0120</strain>
    </source>
</reference>
<dbReference type="AlphaFoldDB" id="A0A8K0W2F6"/>
<proteinExistence type="predicted"/>
<evidence type="ECO:0000313" key="1">
    <source>
        <dbReference type="EMBL" id="KAH7092462.1"/>
    </source>
</evidence>
<organism evidence="1 2">
    <name type="scientific">Paraphoma chrysanthemicola</name>
    <dbReference type="NCBI Taxonomy" id="798071"/>
    <lineage>
        <taxon>Eukaryota</taxon>
        <taxon>Fungi</taxon>
        <taxon>Dikarya</taxon>
        <taxon>Ascomycota</taxon>
        <taxon>Pezizomycotina</taxon>
        <taxon>Dothideomycetes</taxon>
        <taxon>Pleosporomycetidae</taxon>
        <taxon>Pleosporales</taxon>
        <taxon>Pleosporineae</taxon>
        <taxon>Phaeosphaeriaceae</taxon>
        <taxon>Paraphoma</taxon>
    </lineage>
</organism>